<protein>
    <recommendedName>
        <fullName evidence="4">DUF2357 domain-containing protein</fullName>
    </recommendedName>
</protein>
<reference evidence="2 3" key="1">
    <citation type="submission" date="2018-08" db="EMBL/GenBank/DDBJ databases">
        <title>A genome reference for cultivated species of the human gut microbiota.</title>
        <authorList>
            <person name="Zou Y."/>
            <person name="Xue W."/>
            <person name="Luo G."/>
        </authorList>
    </citation>
    <scope>NUCLEOTIDE SEQUENCE [LARGE SCALE GENOMIC DNA]</scope>
    <source>
        <strain evidence="2 3">OM03-2</strain>
    </source>
</reference>
<evidence type="ECO:0000313" key="3">
    <source>
        <dbReference type="Proteomes" id="UP000260841"/>
    </source>
</evidence>
<proteinExistence type="predicted"/>
<dbReference type="AlphaFoldDB" id="A0A3E5EN34"/>
<feature type="coiled-coil region" evidence="1">
    <location>
        <begin position="161"/>
        <end position="188"/>
    </location>
</feature>
<dbReference type="RefSeq" id="WP_117606639.1">
    <property type="nucleotide sequence ID" value="NZ_QSVB01000010.1"/>
</dbReference>
<name>A0A3E5EN34_9FIRM</name>
<evidence type="ECO:0000256" key="1">
    <source>
        <dbReference type="SAM" id="Coils"/>
    </source>
</evidence>
<evidence type="ECO:0008006" key="4">
    <source>
        <dbReference type="Google" id="ProtNLM"/>
    </source>
</evidence>
<gene>
    <name evidence="2" type="ORF">DXB36_10020</name>
</gene>
<accession>A0A3E5EN34</accession>
<dbReference type="Proteomes" id="UP000260841">
    <property type="component" value="Unassembled WGS sequence"/>
</dbReference>
<comment type="caution">
    <text evidence="2">The sequence shown here is derived from an EMBL/GenBank/DDBJ whole genome shotgun (WGS) entry which is preliminary data.</text>
</comment>
<evidence type="ECO:0000313" key="2">
    <source>
        <dbReference type="EMBL" id="RGN90371.1"/>
    </source>
</evidence>
<keyword evidence="1" id="KW-0175">Coiled coil</keyword>
<dbReference type="EMBL" id="QSVB01000010">
    <property type="protein sequence ID" value="RGN90371.1"/>
    <property type="molecule type" value="Genomic_DNA"/>
</dbReference>
<sequence>MQAVFLNNKTCERVHPVRIRKDNPDAEPFYEGMDEPLREIHDIWIMQYLRVDGAYFPRIAFEANEDENIEFDSNQEYEILSRKTDGYIYFIPENFNIYTVGDAQFFYRKNGKKQKIRIHVASMLDGETYEKILKELTAISIRFLYMTMNDGKNRRIKREYLTEYELEIHQLEHTIKEMSETLKALDREPVTDMISRPARQNFRQVKHLDANVIMDHYVLKKPKVRTRVHEKTFHIYENQKVYNFVKLLEKRLWALEQELEDKKMQMNRAAQGENRSKYDDVEENSGVVGTKKSIDELCSTIANLKGKLQAVYQLPMFKNEKYKEQKVYPLQTSNLFVNHKRYKKLFHQMRTYREMGELVEETVQYSSYHKSSEIYEIWCYFKILEIFILEKGYVIDRISWPGKKEKPFVFESWENRDYSKVVHAIKKYIENREKRDSVKILEELVIHITNGENDIYLGYNCTFQGKKASKAEVDEKGAVQYSTEQLRPDIFLILNKEIFFACDAKYKNYSKEFMGIQAWYTDLFECGAYKYIYRLNLGNVTDENSGKCMLPVKKKFVGEDSLKPVLKNGGVCILTPAISDSDMPSYYNGFEIDKKYETFLELLQEGKVNRDYSGCEILDSREYTCKLKEAICGEDGRESKYEYRIASTKFLLGNDRGFYNLFYEAFEYGQAHFLKAVF</sequence>
<organism evidence="2 3">
    <name type="scientific">Dorea formicigenerans</name>
    <dbReference type="NCBI Taxonomy" id="39486"/>
    <lineage>
        <taxon>Bacteria</taxon>
        <taxon>Bacillati</taxon>
        <taxon>Bacillota</taxon>
        <taxon>Clostridia</taxon>
        <taxon>Lachnospirales</taxon>
        <taxon>Lachnospiraceae</taxon>
        <taxon>Dorea</taxon>
    </lineage>
</organism>